<evidence type="ECO:0000313" key="4">
    <source>
        <dbReference type="Proteomes" id="UP000631312"/>
    </source>
</evidence>
<gene>
    <name evidence="1" type="ORF">Alo02nite_07150</name>
    <name evidence="2" type="ORF">BJ964_007445</name>
</gene>
<keyword evidence="4" id="KW-1185">Reference proteome</keyword>
<dbReference type="Proteomes" id="UP000631312">
    <property type="component" value="Unassembled WGS sequence"/>
</dbReference>
<dbReference type="EMBL" id="JACHNC010000001">
    <property type="protein sequence ID" value="MBB4753284.1"/>
    <property type="molecule type" value="Genomic_DNA"/>
</dbReference>
<comment type="caution">
    <text evidence="2">The sequence shown here is derived from an EMBL/GenBank/DDBJ whole genome shotgun (WGS) entry which is preliminary data.</text>
</comment>
<dbReference type="Proteomes" id="UP000590511">
    <property type="component" value="Unassembled WGS sequence"/>
</dbReference>
<evidence type="ECO:0000313" key="1">
    <source>
        <dbReference type="EMBL" id="GIE37817.1"/>
    </source>
</evidence>
<organism evidence="2 3">
    <name type="scientific">Actinoplanes lobatus</name>
    <dbReference type="NCBI Taxonomy" id="113568"/>
    <lineage>
        <taxon>Bacteria</taxon>
        <taxon>Bacillati</taxon>
        <taxon>Actinomycetota</taxon>
        <taxon>Actinomycetes</taxon>
        <taxon>Micromonosporales</taxon>
        <taxon>Micromonosporaceae</taxon>
        <taxon>Actinoplanes</taxon>
    </lineage>
</organism>
<protein>
    <submittedName>
        <fullName evidence="2">Uncharacterized protein</fullName>
    </submittedName>
</protein>
<proteinExistence type="predicted"/>
<reference evidence="1 4" key="2">
    <citation type="submission" date="2021-01" db="EMBL/GenBank/DDBJ databases">
        <title>Whole genome shotgun sequence of Actinoplanes lobatus NBRC 12513.</title>
        <authorList>
            <person name="Komaki H."/>
            <person name="Tamura T."/>
        </authorList>
    </citation>
    <scope>NUCLEOTIDE SEQUENCE [LARGE SCALE GENOMIC DNA]</scope>
    <source>
        <strain evidence="1 4">NBRC 12513</strain>
    </source>
</reference>
<dbReference type="EMBL" id="BOMP01000010">
    <property type="protein sequence ID" value="GIE37817.1"/>
    <property type="molecule type" value="Genomic_DNA"/>
</dbReference>
<evidence type="ECO:0000313" key="3">
    <source>
        <dbReference type="Proteomes" id="UP000590511"/>
    </source>
</evidence>
<evidence type="ECO:0000313" key="2">
    <source>
        <dbReference type="EMBL" id="MBB4753284.1"/>
    </source>
</evidence>
<reference evidence="2 3" key="1">
    <citation type="submission" date="2020-08" db="EMBL/GenBank/DDBJ databases">
        <title>Sequencing the genomes of 1000 actinobacteria strains.</title>
        <authorList>
            <person name="Klenk H.-P."/>
        </authorList>
    </citation>
    <scope>NUCLEOTIDE SEQUENCE [LARGE SCALE GENOMIC DNA]</scope>
    <source>
        <strain evidence="2 3">DSM 43150</strain>
    </source>
</reference>
<accession>A0A7W7HMM1</accession>
<dbReference type="AlphaFoldDB" id="A0A7W7HMM1"/>
<sequence length="203" mass="22486">MGTDIMGTVEVRNPFHDPKWSWSEPWTPCMNVSLLVRWPLYCAYGCLFGVRNYQDWKPIAPQRGLPEDVSQQVRNDFDEAAAIDGAVGGETWVGWDELKDLDMSVTAPVSGVLIQTWSDGCGTEWTVHDTWPEKVGRSPLGPSPVGAPFGKWQVGEVTYEFKKLDRRHVLGPGTGWDKAFDVLRALAAIHGDDGVRLVVGFVG</sequence>
<dbReference type="RefSeq" id="WP_188125004.1">
    <property type="nucleotide sequence ID" value="NZ_JACHNC010000001.1"/>
</dbReference>
<name>A0A7W7HMM1_9ACTN</name>